<dbReference type="Gene3D" id="3.90.1150.10">
    <property type="entry name" value="Aspartate Aminotransferase, domain 1"/>
    <property type="match status" value="1"/>
</dbReference>
<dbReference type="Pfam" id="PF00202">
    <property type="entry name" value="Aminotran_3"/>
    <property type="match status" value="1"/>
</dbReference>
<dbReference type="InterPro" id="IPR015424">
    <property type="entry name" value="PyrdxlP-dep_Trfase"/>
</dbReference>
<dbReference type="GO" id="GO:0017000">
    <property type="term" value="P:antibiotic biosynthetic process"/>
    <property type="evidence" value="ECO:0007669"/>
    <property type="project" value="InterPro"/>
</dbReference>
<evidence type="ECO:0000256" key="4">
    <source>
        <dbReference type="ARBA" id="ARBA00022576"/>
    </source>
</evidence>
<dbReference type="InterPro" id="IPR015422">
    <property type="entry name" value="PyrdxlP-dep_Trfase_small"/>
</dbReference>
<proteinExistence type="inferred from homology"/>
<accession>I4EKL0</accession>
<comment type="cofactor">
    <cofactor evidence="1">
        <name>pyridoxal 5'-phosphate</name>
        <dbReference type="ChEBI" id="CHEBI:597326"/>
    </cofactor>
</comment>
<dbReference type="PIRSF" id="PIRSF000521">
    <property type="entry name" value="Transaminase_4ab_Lys_Orn"/>
    <property type="match status" value="1"/>
</dbReference>
<evidence type="ECO:0000313" key="11">
    <source>
        <dbReference type="Proteomes" id="UP000004221"/>
    </source>
</evidence>
<dbReference type="PANTHER" id="PTHR43206">
    <property type="entry name" value="AMINOTRANSFERASE"/>
    <property type="match status" value="1"/>
</dbReference>
<reference evidence="10 11" key="1">
    <citation type="journal article" date="2012" name="ISME J.">
        <title>Nitrification expanded: discovery, physiology and genomics of a nitrite-oxidizing bacterium from the phylum Chloroflexi.</title>
        <authorList>
            <person name="Sorokin D.Y."/>
            <person name="Lucker S."/>
            <person name="Vejmelkova D."/>
            <person name="Kostrikina N.A."/>
            <person name="Kleerebezem R."/>
            <person name="Rijpstra W.I."/>
            <person name="Damste J.S."/>
            <person name="Le Paslier D."/>
            <person name="Muyzer G."/>
            <person name="Wagner M."/>
            <person name="van Loosdrecht M.C."/>
            <person name="Daims H."/>
        </authorList>
    </citation>
    <scope>NUCLEOTIDE SEQUENCE [LARGE SCALE GENOMIC DNA]</scope>
    <source>
        <strain evidence="11">none</strain>
    </source>
</reference>
<comment type="similarity">
    <text evidence="2 9">Belongs to the class-III pyridoxal-phosphate-dependent aminotransferase family.</text>
</comment>
<keyword evidence="6 9" id="KW-0663">Pyridoxal phosphate</keyword>
<keyword evidence="5 10" id="KW-0808">Transferase</keyword>
<dbReference type="InterPro" id="IPR017657">
    <property type="entry name" value="L-lysine_6-transaminase"/>
</dbReference>
<dbReference type="OrthoDB" id="9801834at2"/>
<dbReference type="AlphaFoldDB" id="I4EKL0"/>
<comment type="caution">
    <text evidence="10">The sequence shown here is derived from an EMBL/GenBank/DDBJ whole genome shotgun (WGS) entry which is preliminary data.</text>
</comment>
<evidence type="ECO:0000256" key="2">
    <source>
        <dbReference type="ARBA" id="ARBA00008954"/>
    </source>
</evidence>
<evidence type="ECO:0000256" key="3">
    <source>
        <dbReference type="ARBA" id="ARBA00013071"/>
    </source>
</evidence>
<evidence type="ECO:0000256" key="8">
    <source>
        <dbReference type="ARBA" id="ARBA00050040"/>
    </source>
</evidence>
<dbReference type="NCBIfam" id="TIGR03251">
    <property type="entry name" value="LAT_fam"/>
    <property type="match status" value="1"/>
</dbReference>
<evidence type="ECO:0000256" key="1">
    <source>
        <dbReference type="ARBA" id="ARBA00001933"/>
    </source>
</evidence>
<evidence type="ECO:0000256" key="9">
    <source>
        <dbReference type="RuleBase" id="RU003560"/>
    </source>
</evidence>
<dbReference type="InterPro" id="IPR015421">
    <property type="entry name" value="PyrdxlP-dep_Trfase_major"/>
</dbReference>
<gene>
    <name evidence="10" type="primary">lat</name>
    <name evidence="10" type="ORF">NITHO_4670009</name>
</gene>
<name>I4EKL0_9BACT</name>
<dbReference type="EC" id="2.6.1.36" evidence="3"/>
<dbReference type="CDD" id="cd00610">
    <property type="entry name" value="OAT_like"/>
    <property type="match status" value="1"/>
</dbReference>
<evidence type="ECO:0000256" key="5">
    <source>
        <dbReference type="ARBA" id="ARBA00022679"/>
    </source>
</evidence>
<dbReference type="SUPFAM" id="SSF53383">
    <property type="entry name" value="PLP-dependent transferases"/>
    <property type="match status" value="1"/>
</dbReference>
<dbReference type="RefSeq" id="WP_008479976.1">
    <property type="nucleotide sequence ID" value="NZ_CAGS01000409.1"/>
</dbReference>
<keyword evidence="11" id="KW-1185">Reference proteome</keyword>
<organism evidence="10 11">
    <name type="scientific">Nitrolancea hollandica Lb</name>
    <dbReference type="NCBI Taxonomy" id="1129897"/>
    <lineage>
        <taxon>Bacteria</taxon>
        <taxon>Pseudomonadati</taxon>
        <taxon>Thermomicrobiota</taxon>
        <taxon>Thermomicrobia</taxon>
        <taxon>Sphaerobacterales</taxon>
        <taxon>Sphaerobacterineae</taxon>
        <taxon>Sphaerobacteraceae</taxon>
        <taxon>Nitrolancea</taxon>
    </lineage>
</organism>
<evidence type="ECO:0000256" key="6">
    <source>
        <dbReference type="ARBA" id="ARBA00022898"/>
    </source>
</evidence>
<dbReference type="EMBL" id="CAGS01000409">
    <property type="protein sequence ID" value="CCF85222.1"/>
    <property type="molecule type" value="Genomic_DNA"/>
</dbReference>
<evidence type="ECO:0000256" key="7">
    <source>
        <dbReference type="ARBA" id="ARBA00030921"/>
    </source>
</evidence>
<protein>
    <recommendedName>
        <fullName evidence="8">L-lysine-epsilon aminotransferase</fullName>
        <ecNumber evidence="3">2.6.1.36</ecNumber>
    </recommendedName>
    <alternativeName>
        <fullName evidence="7">Lysine 6-aminotransferase</fullName>
    </alternativeName>
</protein>
<dbReference type="GO" id="GO:0045484">
    <property type="term" value="F:L-lysine 6-transaminase activity"/>
    <property type="evidence" value="ECO:0007669"/>
    <property type="project" value="UniProtKB-EC"/>
</dbReference>
<sequence length="440" mass="49058">MDRSSAGQVHQTLARSILVDGFDFVYDIEKSHGSWLVDARTGDEYLDAFSFFASGSLGHNHPSLHDPAFKDRLLLAALHKPSNSDVYTTLYADFVKTFAGSAVPPEFPHLFFIEGGAPAVENGLKTAFDWKVRKNIAAGRGERGSKVMHFTEAFHGRLGYTLSLTNTDDPRKYLYFPRFDWPRIPVPKMCFPLTPETLADIEAREAAALDQMTAILDREGEDIASIIIEPIQGEGGDNHVRPEFLQAVRRLADEYDVMLIFDEIQTGMGLTGTWWAFQQLGVEPDIFAFGKKSQVCGIAVTRRVDEVARNVFVEPSRIASTWAGNVVDMVRAQRIIEVIVQGHLIDNARSMGDLLKRRLYSLAEHAPIDNIRGRGLMIAFDLPDRESRDKLLARALEERLLVLPCGSRSIRVRPYLTVTEEEIAALVERLSAAFGLPGVA</sequence>
<dbReference type="InterPro" id="IPR005814">
    <property type="entry name" value="Aminotrans_3"/>
</dbReference>
<dbReference type="GO" id="GO:0030170">
    <property type="term" value="F:pyridoxal phosphate binding"/>
    <property type="evidence" value="ECO:0007669"/>
    <property type="project" value="InterPro"/>
</dbReference>
<evidence type="ECO:0000313" key="10">
    <source>
        <dbReference type="EMBL" id="CCF85222.1"/>
    </source>
</evidence>
<dbReference type="GO" id="GO:0009450">
    <property type="term" value="P:gamma-aminobutyric acid catabolic process"/>
    <property type="evidence" value="ECO:0007669"/>
    <property type="project" value="TreeGrafter"/>
</dbReference>
<dbReference type="Gene3D" id="3.40.640.10">
    <property type="entry name" value="Type I PLP-dependent aspartate aminotransferase-like (Major domain)"/>
    <property type="match status" value="1"/>
</dbReference>
<dbReference type="Proteomes" id="UP000004221">
    <property type="component" value="Unassembled WGS sequence"/>
</dbReference>
<dbReference type="PANTHER" id="PTHR43206:SF2">
    <property type="entry name" value="4-AMINOBUTYRATE AMINOTRANSFERASE GABT"/>
    <property type="match status" value="1"/>
</dbReference>
<keyword evidence="4 10" id="KW-0032">Aminotransferase</keyword>